<evidence type="ECO:0000313" key="2">
    <source>
        <dbReference type="EMBL" id="RDX63563.1"/>
    </source>
</evidence>
<comment type="caution">
    <text evidence="2">The sequence shown here is derived from an EMBL/GenBank/DDBJ whole genome shotgun (WGS) entry which is preliminary data.</text>
</comment>
<dbReference type="EMBL" id="QJKJ01014831">
    <property type="protein sequence ID" value="RDX63563.1"/>
    <property type="molecule type" value="Genomic_DNA"/>
</dbReference>
<proteinExistence type="predicted"/>
<dbReference type="Proteomes" id="UP000257109">
    <property type="component" value="Unassembled WGS sequence"/>
</dbReference>
<feature type="non-terminal residue" evidence="2">
    <location>
        <position position="1"/>
    </location>
</feature>
<protein>
    <submittedName>
        <fullName evidence="2">Uncharacterized protein</fullName>
    </submittedName>
</protein>
<name>A0A371EC00_MUCPR</name>
<sequence length="99" mass="11356">MLGVIQINLDLKILLLGLFCFVTLLFLEKLRGNIQYLALLQRQSIDPWPLLPVKTLQKLVPSHARVADIFTEVLGKKPFDSFLHKLDLQNLYALTWGIL</sequence>
<evidence type="ECO:0000313" key="3">
    <source>
        <dbReference type="Proteomes" id="UP000257109"/>
    </source>
</evidence>
<keyword evidence="1" id="KW-1133">Transmembrane helix</keyword>
<keyword evidence="1" id="KW-0812">Transmembrane</keyword>
<evidence type="ECO:0000256" key="1">
    <source>
        <dbReference type="SAM" id="Phobius"/>
    </source>
</evidence>
<keyword evidence="1" id="KW-0472">Membrane</keyword>
<reference evidence="2" key="1">
    <citation type="submission" date="2018-05" db="EMBL/GenBank/DDBJ databases">
        <title>Draft genome of Mucuna pruriens seed.</title>
        <authorList>
            <person name="Nnadi N.E."/>
            <person name="Vos R."/>
            <person name="Hasami M.H."/>
            <person name="Devisetty U.K."/>
            <person name="Aguiy J.C."/>
        </authorList>
    </citation>
    <scope>NUCLEOTIDE SEQUENCE [LARGE SCALE GENOMIC DNA]</scope>
    <source>
        <strain evidence="2">JCA_2017</strain>
    </source>
</reference>
<feature type="transmembrane region" description="Helical" evidence="1">
    <location>
        <begin position="6"/>
        <end position="27"/>
    </location>
</feature>
<organism evidence="2 3">
    <name type="scientific">Mucuna pruriens</name>
    <name type="common">Velvet bean</name>
    <name type="synonym">Dolichos pruriens</name>
    <dbReference type="NCBI Taxonomy" id="157652"/>
    <lineage>
        <taxon>Eukaryota</taxon>
        <taxon>Viridiplantae</taxon>
        <taxon>Streptophyta</taxon>
        <taxon>Embryophyta</taxon>
        <taxon>Tracheophyta</taxon>
        <taxon>Spermatophyta</taxon>
        <taxon>Magnoliopsida</taxon>
        <taxon>eudicotyledons</taxon>
        <taxon>Gunneridae</taxon>
        <taxon>Pentapetalae</taxon>
        <taxon>rosids</taxon>
        <taxon>fabids</taxon>
        <taxon>Fabales</taxon>
        <taxon>Fabaceae</taxon>
        <taxon>Papilionoideae</taxon>
        <taxon>50 kb inversion clade</taxon>
        <taxon>NPAAA clade</taxon>
        <taxon>indigoferoid/millettioid clade</taxon>
        <taxon>Phaseoleae</taxon>
        <taxon>Mucuna</taxon>
    </lineage>
</organism>
<accession>A0A371EC00</accession>
<keyword evidence="3" id="KW-1185">Reference proteome</keyword>
<dbReference type="AlphaFoldDB" id="A0A371EC00"/>
<gene>
    <name evidence="2" type="ORF">CR513_57999</name>
</gene>